<dbReference type="PANTHER" id="PTHR34512">
    <property type="entry name" value="CELL SURFACE PROTEIN"/>
    <property type="match status" value="1"/>
</dbReference>
<feature type="transmembrane region" description="Helical" evidence="2">
    <location>
        <begin position="85"/>
        <end position="102"/>
    </location>
</feature>
<dbReference type="InterPro" id="IPR002372">
    <property type="entry name" value="PQQ_rpt_dom"/>
</dbReference>
<keyword evidence="2" id="KW-1133">Transmembrane helix</keyword>
<feature type="region of interest" description="Disordered" evidence="1">
    <location>
        <begin position="367"/>
        <end position="400"/>
    </location>
</feature>
<name>A0A512DAV3_9CELL</name>
<sequence length="546" mass="55816">MRRSRPRSPRDVEAVDVLLVEDDDADERVAADHVRAVLHELAVESMAWRATWPGESRPLHDDDETPAPPRPGWARRVALRYRRRAVTAAVLALGVAATTGVVDARQTAARAAALAATPSVLADAAAPPAEAWRVRGRAATEHDDRLMVTDGASLRAVDPGTGEVTWTASAAAGRAASAGRCFAVDEGLRPGRAPLGGDTGPRGVVACVAESTGDAGDAGGAGGAGTGADAGGAAGAAEARTTLVVLDSATGRTRHTVTTVGALLLAEPVGRDLLVAAAEGGRVRVTRWDVATGTPRWDVVSPGPVAPDAGPVAPDGVAPVAQRRPDSVTVGSFAVDLSSGEALDAERESLQPYPSEEHALAGGARATWSWRPDGTSGRGVVSGGPSGRSVVLPGPPVRPTVTDGSDARVLVTRSTGGDRLRGLDLHTGRTRWSRLWPGASTLLATVQVEGVMLLDDGAAVTALDVGTGDVRWRTPVDPGAAGAAVTDGDVVVLPVRAYGGALLLVASRIADGTEVWRTRAPAGTVSLRVVDHTLVAVTADEVVGLR</sequence>
<dbReference type="OrthoDB" id="4826034at2"/>
<comment type="caution">
    <text evidence="4">The sequence shown here is derived from an EMBL/GenBank/DDBJ whole genome shotgun (WGS) entry which is preliminary data.</text>
</comment>
<dbReference type="PANTHER" id="PTHR34512:SF30">
    <property type="entry name" value="OUTER MEMBRANE PROTEIN ASSEMBLY FACTOR BAMB"/>
    <property type="match status" value="1"/>
</dbReference>
<dbReference type="InterPro" id="IPR018391">
    <property type="entry name" value="PQQ_b-propeller_rpt"/>
</dbReference>
<evidence type="ECO:0000256" key="2">
    <source>
        <dbReference type="SAM" id="Phobius"/>
    </source>
</evidence>
<feature type="domain" description="Pyrrolo-quinoline quinone repeat" evidence="3">
    <location>
        <begin position="405"/>
        <end position="539"/>
    </location>
</feature>
<dbReference type="Proteomes" id="UP000321181">
    <property type="component" value="Unassembled WGS sequence"/>
</dbReference>
<keyword evidence="2" id="KW-0472">Membrane</keyword>
<keyword evidence="5" id="KW-1185">Reference proteome</keyword>
<dbReference type="InterPro" id="IPR011047">
    <property type="entry name" value="Quinoprotein_ADH-like_sf"/>
</dbReference>
<dbReference type="SUPFAM" id="SSF50998">
    <property type="entry name" value="Quinoprotein alcohol dehydrogenase-like"/>
    <property type="match status" value="2"/>
</dbReference>
<reference evidence="4 5" key="1">
    <citation type="submission" date="2019-07" db="EMBL/GenBank/DDBJ databases">
        <title>Whole genome shotgun sequence of Cellulomonas aerilata NBRC 106308.</title>
        <authorList>
            <person name="Hosoyama A."/>
            <person name="Uohara A."/>
            <person name="Ohji S."/>
            <person name="Ichikawa N."/>
        </authorList>
    </citation>
    <scope>NUCLEOTIDE SEQUENCE [LARGE SCALE GENOMIC DNA]</scope>
    <source>
        <strain evidence="4 5">NBRC 106308</strain>
    </source>
</reference>
<dbReference type="AlphaFoldDB" id="A0A512DAV3"/>
<feature type="compositionally biased region" description="Gly residues" evidence="1">
    <location>
        <begin position="376"/>
        <end position="386"/>
    </location>
</feature>
<protein>
    <recommendedName>
        <fullName evidence="3">Pyrrolo-quinoline quinone repeat domain-containing protein</fullName>
    </recommendedName>
</protein>
<evidence type="ECO:0000259" key="3">
    <source>
        <dbReference type="Pfam" id="PF13360"/>
    </source>
</evidence>
<organism evidence="4 5">
    <name type="scientific">Cellulomonas aerilata</name>
    <dbReference type="NCBI Taxonomy" id="515326"/>
    <lineage>
        <taxon>Bacteria</taxon>
        <taxon>Bacillati</taxon>
        <taxon>Actinomycetota</taxon>
        <taxon>Actinomycetes</taxon>
        <taxon>Micrococcales</taxon>
        <taxon>Cellulomonadaceae</taxon>
        <taxon>Cellulomonas</taxon>
    </lineage>
</organism>
<dbReference type="Pfam" id="PF13360">
    <property type="entry name" value="PQQ_2"/>
    <property type="match status" value="1"/>
</dbReference>
<dbReference type="SMART" id="SM00564">
    <property type="entry name" value="PQQ"/>
    <property type="match status" value="3"/>
</dbReference>
<keyword evidence="2" id="KW-0812">Transmembrane</keyword>
<proteinExistence type="predicted"/>
<gene>
    <name evidence="4" type="ORF">CAE01nite_13340</name>
</gene>
<dbReference type="Gene3D" id="2.130.10.10">
    <property type="entry name" value="YVTN repeat-like/Quinoprotein amine dehydrogenase"/>
    <property type="match status" value="1"/>
</dbReference>
<dbReference type="RefSeq" id="WP_146901848.1">
    <property type="nucleotide sequence ID" value="NZ_BAAARM010000002.1"/>
</dbReference>
<evidence type="ECO:0000256" key="1">
    <source>
        <dbReference type="SAM" id="MobiDB-lite"/>
    </source>
</evidence>
<dbReference type="EMBL" id="BJYY01000011">
    <property type="protein sequence ID" value="GEO33609.1"/>
    <property type="molecule type" value="Genomic_DNA"/>
</dbReference>
<evidence type="ECO:0000313" key="5">
    <source>
        <dbReference type="Proteomes" id="UP000321181"/>
    </source>
</evidence>
<accession>A0A512DAV3</accession>
<evidence type="ECO:0000313" key="4">
    <source>
        <dbReference type="EMBL" id="GEO33609.1"/>
    </source>
</evidence>
<dbReference type="InterPro" id="IPR015943">
    <property type="entry name" value="WD40/YVTN_repeat-like_dom_sf"/>
</dbReference>